<sequence length="319" mass="34108">MPLLAIITGRVGAHMKIAILSRNAELYSTKRLVEAATSAGHEVRVIDPLMCYMNINRISSSIHYKGEVLEGFDAVIPRIGASITFYGTAVLRQFEMMGVYALNESVAIGRARDKLRSMQLLARQGIGLPITGFADKPGDIPDLIEMVGGAPLVIKLLEGTQGIGVVLAETRTAAESVIDAFMGLNAHILVQEYIKEANGADIRCFVVGDKVVAAMKRQAKAGEFRSNLHRGGTATKVSLTPEERRTALAAAKTMGLDVAGVDLLRSNHGPVVMEVNSSPGLEGIEAATNKDVAAAIIQHLEKRVLSQKSRKPARTKGTG</sequence>
<protein>
    <recommendedName>
        <fullName evidence="10 11">Probable alpha-L-glutamate ligase</fullName>
        <ecNumber evidence="11">6.3.2.-</ecNumber>
    </recommendedName>
</protein>
<feature type="binding site" evidence="11">
    <location>
        <position position="274"/>
    </location>
    <ligand>
        <name>Mg(2+)</name>
        <dbReference type="ChEBI" id="CHEBI:18420"/>
        <label>1</label>
    </ligand>
</feature>
<dbReference type="PATRIC" id="fig|1197174.4.peg.1076"/>
<feature type="binding site" evidence="11">
    <location>
        <position position="155"/>
    </location>
    <ligand>
        <name>ATP</name>
        <dbReference type="ChEBI" id="CHEBI:30616"/>
    </ligand>
</feature>
<dbReference type="InterPro" id="IPR013651">
    <property type="entry name" value="ATP-grasp_RimK-type"/>
</dbReference>
<dbReference type="InterPro" id="IPR011761">
    <property type="entry name" value="ATP-grasp"/>
</dbReference>
<reference evidence="13 14" key="1">
    <citation type="journal article" date="2012" name="J. Bacteriol.">
        <title>Genome Sequence of Pectin-Degrading Alishewanella aestuarii Strain B11T, Isolated from Tidal Flat Sediment.</title>
        <authorList>
            <person name="Jung J."/>
            <person name="Choi S."/>
            <person name="Chun J."/>
            <person name="Park W."/>
        </authorList>
    </citation>
    <scope>NUCLEOTIDE SEQUENCE [LARGE SCALE GENOMIC DNA]</scope>
    <source>
        <strain evidence="13 14">B11</strain>
    </source>
</reference>
<evidence type="ECO:0000256" key="10">
    <source>
        <dbReference type="ARBA" id="ARBA00072141"/>
    </source>
</evidence>
<evidence type="ECO:0000256" key="3">
    <source>
        <dbReference type="ARBA" id="ARBA00022723"/>
    </source>
</evidence>
<keyword evidence="2 11" id="KW-0436">Ligase</keyword>
<dbReference type="GO" id="GO:0006412">
    <property type="term" value="P:translation"/>
    <property type="evidence" value="ECO:0007669"/>
    <property type="project" value="UniProtKB-KW"/>
</dbReference>
<keyword evidence="4 11" id="KW-0547">Nucleotide-binding</keyword>
<comment type="similarity">
    <text evidence="9">In the C-terminal section; belongs to the RimK family.</text>
</comment>
<feature type="binding site" evidence="11">
    <location>
        <begin position="225"/>
        <end position="227"/>
    </location>
    <ligand>
        <name>ATP</name>
        <dbReference type="ChEBI" id="CHEBI:30616"/>
    </ligand>
</feature>
<dbReference type="HAMAP" id="MF_01552">
    <property type="entry name" value="RimK"/>
    <property type="match status" value="1"/>
</dbReference>
<feature type="binding site" evidence="11">
    <location>
        <position position="276"/>
    </location>
    <ligand>
        <name>Mn(2+)</name>
        <dbReference type="ChEBI" id="CHEBI:29035"/>
        <label>2</label>
    </ligand>
</feature>
<dbReference type="FunFam" id="3.40.50.20:FF:000004">
    <property type="entry name" value="Probable alpha-L-glutamate ligase"/>
    <property type="match status" value="1"/>
</dbReference>
<feature type="binding site" evidence="11">
    <location>
        <position position="262"/>
    </location>
    <ligand>
        <name>Mn(2+)</name>
        <dbReference type="ChEBI" id="CHEBI:29035"/>
        <label>1</label>
    </ligand>
</feature>
<dbReference type="Proteomes" id="UP000012043">
    <property type="component" value="Unassembled WGS sequence"/>
</dbReference>
<dbReference type="InterPro" id="IPR004666">
    <property type="entry name" value="Rp_bS6_RimK/Lys_biosynth_LsyX"/>
</dbReference>
<dbReference type="NCBIfam" id="NF007764">
    <property type="entry name" value="PRK10446.1"/>
    <property type="match status" value="1"/>
</dbReference>
<dbReference type="GO" id="GO:0009432">
    <property type="term" value="P:SOS response"/>
    <property type="evidence" value="ECO:0007669"/>
    <property type="project" value="TreeGrafter"/>
</dbReference>
<feature type="binding site" evidence="11">
    <location>
        <position position="201"/>
    </location>
    <ligand>
        <name>ATP</name>
        <dbReference type="ChEBI" id="CHEBI:30616"/>
    </ligand>
</feature>
<dbReference type="InterPro" id="IPR013815">
    <property type="entry name" value="ATP_grasp_subdomain_1"/>
</dbReference>
<dbReference type="Gene3D" id="3.30.470.20">
    <property type="entry name" value="ATP-grasp fold, B domain"/>
    <property type="match status" value="1"/>
</dbReference>
<evidence type="ECO:0000256" key="11">
    <source>
        <dbReference type="HAMAP-Rule" id="MF_01552"/>
    </source>
</evidence>
<keyword evidence="6 11" id="KW-0460">Magnesium</keyword>
<comment type="caution">
    <text evidence="13">The sequence shown here is derived from an EMBL/GenBank/DDBJ whole genome shotgun (WGS) entry which is preliminary data.</text>
</comment>
<evidence type="ECO:0000256" key="7">
    <source>
        <dbReference type="ARBA" id="ARBA00022917"/>
    </source>
</evidence>
<dbReference type="PANTHER" id="PTHR21621:SF7">
    <property type="entry name" value="RIBOSOMAL PROTEIN BS6--L-GLUTAMATE LIGASE"/>
    <property type="match status" value="1"/>
</dbReference>
<dbReference type="FunFam" id="3.30.1490.20:FF:000005">
    <property type="entry name" value="Probable alpha-L-glutamate ligase 1"/>
    <property type="match status" value="1"/>
</dbReference>
<accession>J2IFQ3</accession>
<dbReference type="EMBL" id="ALAB01000010">
    <property type="protein sequence ID" value="EJI86022.1"/>
    <property type="molecule type" value="Genomic_DNA"/>
</dbReference>
<dbReference type="GO" id="GO:0005524">
    <property type="term" value="F:ATP binding"/>
    <property type="evidence" value="ECO:0007669"/>
    <property type="project" value="UniProtKB-UniRule"/>
</dbReference>
<comment type="similarity">
    <text evidence="11">Belongs to the RimK family.</text>
</comment>
<feature type="binding site" evidence="11">
    <location>
        <position position="274"/>
    </location>
    <ligand>
        <name>Mn(2+)</name>
        <dbReference type="ChEBI" id="CHEBI:29035"/>
        <label>1</label>
    </ligand>
</feature>
<feature type="binding site" evidence="11">
    <location>
        <position position="274"/>
    </location>
    <ligand>
        <name>Mg(2+)</name>
        <dbReference type="ChEBI" id="CHEBI:18420"/>
        <label>2</label>
    </ligand>
</feature>
<organism evidence="13 14">
    <name type="scientific">Alishewanella aestuarii B11</name>
    <dbReference type="NCBI Taxonomy" id="1197174"/>
    <lineage>
        <taxon>Bacteria</taxon>
        <taxon>Pseudomonadati</taxon>
        <taxon>Pseudomonadota</taxon>
        <taxon>Gammaproteobacteria</taxon>
        <taxon>Alteromonadales</taxon>
        <taxon>Alteromonadaceae</taxon>
        <taxon>Alishewanella</taxon>
    </lineage>
</organism>
<evidence type="ECO:0000256" key="5">
    <source>
        <dbReference type="ARBA" id="ARBA00022840"/>
    </source>
</evidence>
<dbReference type="FunFam" id="3.30.470.20:FF:000058">
    <property type="entry name" value="Alpha-aminoadipate--LysW ligase LysX protein"/>
    <property type="match status" value="1"/>
</dbReference>
<dbReference type="Gene3D" id="3.40.50.20">
    <property type="match status" value="1"/>
</dbReference>
<dbReference type="InterPro" id="IPR023533">
    <property type="entry name" value="RimK"/>
</dbReference>
<name>J2IFQ3_9ALTE</name>
<dbReference type="PANTHER" id="PTHR21621">
    <property type="entry name" value="RIBOSOMAL PROTEIN S6 MODIFICATION PROTEIN"/>
    <property type="match status" value="1"/>
</dbReference>
<keyword evidence="8 11" id="KW-0464">Manganese</keyword>
<dbReference type="SUPFAM" id="SSF56059">
    <property type="entry name" value="Glutathione synthetase ATP-binding domain-like"/>
    <property type="match status" value="1"/>
</dbReference>
<keyword evidence="5 11" id="KW-0067">ATP-binding</keyword>
<keyword evidence="14" id="KW-1185">Reference proteome</keyword>
<dbReference type="GO" id="GO:0046872">
    <property type="term" value="F:metal ion binding"/>
    <property type="evidence" value="ECO:0007669"/>
    <property type="project" value="UniProtKB-KW"/>
</dbReference>
<dbReference type="EC" id="6.3.2.-" evidence="11"/>
<evidence type="ECO:0000313" key="14">
    <source>
        <dbReference type="Proteomes" id="UP000012043"/>
    </source>
</evidence>
<keyword evidence="3 11" id="KW-0479">Metal-binding</keyword>
<feature type="binding site" evidence="11">
    <location>
        <position position="276"/>
    </location>
    <ligand>
        <name>Mg(2+)</name>
        <dbReference type="ChEBI" id="CHEBI:18420"/>
        <label>2</label>
    </ligand>
</feature>
<evidence type="ECO:0000256" key="8">
    <source>
        <dbReference type="ARBA" id="ARBA00023211"/>
    </source>
</evidence>
<evidence type="ECO:0000313" key="13">
    <source>
        <dbReference type="EMBL" id="EJI86022.1"/>
    </source>
</evidence>
<dbReference type="AlphaFoldDB" id="J2IFQ3"/>
<evidence type="ECO:0000259" key="12">
    <source>
        <dbReference type="PROSITE" id="PS50975"/>
    </source>
</evidence>
<evidence type="ECO:0000256" key="4">
    <source>
        <dbReference type="ARBA" id="ARBA00022741"/>
    </source>
</evidence>
<dbReference type="Pfam" id="PF18030">
    <property type="entry name" value="Rimk_N"/>
    <property type="match status" value="1"/>
</dbReference>
<keyword evidence="7 11" id="KW-0648">Protein biosynthesis</keyword>
<dbReference type="PROSITE" id="PS50975">
    <property type="entry name" value="ATP_GRASP"/>
    <property type="match status" value="1"/>
</dbReference>
<feature type="binding site" evidence="11">
    <location>
        <position position="262"/>
    </location>
    <ligand>
        <name>Mg(2+)</name>
        <dbReference type="ChEBI" id="CHEBI:18420"/>
        <label>1</label>
    </ligand>
</feature>
<dbReference type="NCBIfam" id="TIGR00768">
    <property type="entry name" value="rimK_fam"/>
    <property type="match status" value="1"/>
</dbReference>
<dbReference type="Gene3D" id="3.30.1490.20">
    <property type="entry name" value="ATP-grasp fold, A domain"/>
    <property type="match status" value="1"/>
</dbReference>
<dbReference type="InterPro" id="IPR041107">
    <property type="entry name" value="Rimk_N"/>
</dbReference>
<dbReference type="GO" id="GO:0018169">
    <property type="term" value="F:ribosomal S6-glutamic acid ligase activity"/>
    <property type="evidence" value="ECO:0007669"/>
    <property type="project" value="TreeGrafter"/>
</dbReference>
<comment type="cofactor">
    <cofactor evidence="1">
        <name>Mn(2+)</name>
        <dbReference type="ChEBI" id="CHEBI:29035"/>
    </cofactor>
</comment>
<feature type="domain" description="ATP-grasp" evidence="12">
    <location>
        <begin position="118"/>
        <end position="301"/>
    </location>
</feature>
<gene>
    <name evidence="11" type="primary">rimK</name>
    <name evidence="13" type="ORF">AEST_11040</name>
</gene>
<evidence type="ECO:0000256" key="6">
    <source>
        <dbReference type="ARBA" id="ARBA00022842"/>
    </source>
</evidence>
<evidence type="ECO:0000256" key="2">
    <source>
        <dbReference type="ARBA" id="ARBA00022598"/>
    </source>
</evidence>
<dbReference type="Pfam" id="PF08443">
    <property type="entry name" value="RimK"/>
    <property type="match status" value="1"/>
</dbReference>
<evidence type="ECO:0000256" key="9">
    <source>
        <dbReference type="ARBA" id="ARBA00061239"/>
    </source>
</evidence>
<evidence type="ECO:0000256" key="1">
    <source>
        <dbReference type="ARBA" id="ARBA00001936"/>
    </source>
</evidence>
<feature type="binding site" evidence="11">
    <location>
        <begin position="192"/>
        <end position="193"/>
    </location>
    <ligand>
        <name>ATP</name>
        <dbReference type="ChEBI" id="CHEBI:30616"/>
    </ligand>
</feature>
<dbReference type="GO" id="GO:0005737">
    <property type="term" value="C:cytoplasm"/>
    <property type="evidence" value="ECO:0007669"/>
    <property type="project" value="TreeGrafter"/>
</dbReference>
<feature type="binding site" evidence="11">
    <location>
        <position position="274"/>
    </location>
    <ligand>
        <name>Mn(2+)</name>
        <dbReference type="ChEBI" id="CHEBI:29035"/>
        <label>2</label>
    </ligand>
</feature>
<proteinExistence type="inferred from homology"/>
<comment type="cofactor">
    <cofactor evidence="11">
        <name>Mg(2+)</name>
        <dbReference type="ChEBI" id="CHEBI:18420"/>
    </cofactor>
    <cofactor evidence="11">
        <name>Mn(2+)</name>
        <dbReference type="ChEBI" id="CHEBI:29035"/>
    </cofactor>
    <text evidence="11">Binds 2 magnesium or manganese ions per subunit.</text>
</comment>